<sequence>MSLTKNKIIQDFVTKNIQTHENKFDCLMNEIEKHIEGAVAHNMVELKEKG</sequence>
<dbReference type="AlphaFoldDB" id="A0A6C0ID50"/>
<reference evidence="1" key="1">
    <citation type="journal article" date="2020" name="Nature">
        <title>Giant virus diversity and host interactions through global metagenomics.</title>
        <authorList>
            <person name="Schulz F."/>
            <person name="Roux S."/>
            <person name="Paez-Espino D."/>
            <person name="Jungbluth S."/>
            <person name="Walsh D.A."/>
            <person name="Denef V.J."/>
            <person name="McMahon K.D."/>
            <person name="Konstantinidis K.T."/>
            <person name="Eloe-Fadrosh E.A."/>
            <person name="Kyrpides N.C."/>
            <person name="Woyke T."/>
        </authorList>
    </citation>
    <scope>NUCLEOTIDE SEQUENCE</scope>
    <source>
        <strain evidence="1">GVMAG-M-3300023184-68</strain>
    </source>
</reference>
<protein>
    <submittedName>
        <fullName evidence="1">Uncharacterized protein</fullName>
    </submittedName>
</protein>
<evidence type="ECO:0000313" key="1">
    <source>
        <dbReference type="EMBL" id="QHT90356.1"/>
    </source>
</evidence>
<dbReference type="EMBL" id="MN740153">
    <property type="protein sequence ID" value="QHT90356.1"/>
    <property type="molecule type" value="Genomic_DNA"/>
</dbReference>
<name>A0A6C0ID50_9ZZZZ</name>
<accession>A0A6C0ID50</accession>
<proteinExistence type="predicted"/>
<organism evidence="1">
    <name type="scientific">viral metagenome</name>
    <dbReference type="NCBI Taxonomy" id="1070528"/>
    <lineage>
        <taxon>unclassified sequences</taxon>
        <taxon>metagenomes</taxon>
        <taxon>organismal metagenomes</taxon>
    </lineage>
</organism>